<dbReference type="RefSeq" id="WP_184136400.1">
    <property type="nucleotide sequence ID" value="NZ_JACHKT010000033.1"/>
</dbReference>
<reference evidence="4 5" key="1">
    <citation type="submission" date="2020-08" db="EMBL/GenBank/DDBJ databases">
        <title>Functional genomics of gut bacteria from endangered species of beetles.</title>
        <authorList>
            <person name="Carlos-Shanley C."/>
        </authorList>
    </citation>
    <scope>NUCLEOTIDE SEQUENCE [LARGE SCALE GENOMIC DNA]</scope>
    <source>
        <strain evidence="4 5">S00070</strain>
    </source>
</reference>
<keyword evidence="1" id="KW-0597">Phosphoprotein</keyword>
<protein>
    <submittedName>
        <fullName evidence="4">Two-component system LytT family response regulator</fullName>
    </submittedName>
</protein>
<dbReference type="GO" id="GO:0003677">
    <property type="term" value="F:DNA binding"/>
    <property type="evidence" value="ECO:0007669"/>
    <property type="project" value="InterPro"/>
</dbReference>
<accession>A0A841EXE7</accession>
<dbReference type="Gene3D" id="2.40.50.1020">
    <property type="entry name" value="LytTr DNA-binding domain"/>
    <property type="match status" value="1"/>
</dbReference>
<dbReference type="SUPFAM" id="SSF52172">
    <property type="entry name" value="CheY-like"/>
    <property type="match status" value="1"/>
</dbReference>
<dbReference type="EMBL" id="JACHKT010000033">
    <property type="protein sequence ID" value="MBB6004990.1"/>
    <property type="molecule type" value="Genomic_DNA"/>
</dbReference>
<dbReference type="InterPro" id="IPR046947">
    <property type="entry name" value="LytR-like"/>
</dbReference>
<dbReference type="PROSITE" id="PS50930">
    <property type="entry name" value="HTH_LYTTR"/>
    <property type="match status" value="1"/>
</dbReference>
<dbReference type="Gene3D" id="3.40.50.2300">
    <property type="match status" value="1"/>
</dbReference>
<dbReference type="Pfam" id="PF04397">
    <property type="entry name" value="LytTR"/>
    <property type="match status" value="1"/>
</dbReference>
<dbReference type="SMART" id="SM00448">
    <property type="entry name" value="REC"/>
    <property type="match status" value="1"/>
</dbReference>
<dbReference type="PROSITE" id="PS50110">
    <property type="entry name" value="RESPONSE_REGULATORY"/>
    <property type="match status" value="1"/>
</dbReference>
<gene>
    <name evidence="4" type="ORF">HNP25_003660</name>
</gene>
<dbReference type="PANTHER" id="PTHR37299">
    <property type="entry name" value="TRANSCRIPTIONAL REGULATOR-RELATED"/>
    <property type="match status" value="1"/>
</dbReference>
<dbReference type="InterPro" id="IPR011006">
    <property type="entry name" value="CheY-like_superfamily"/>
</dbReference>
<feature type="domain" description="HTH LytTR-type" evidence="3">
    <location>
        <begin position="147"/>
        <end position="253"/>
    </location>
</feature>
<evidence type="ECO:0000313" key="5">
    <source>
        <dbReference type="Proteomes" id="UP000524404"/>
    </source>
</evidence>
<dbReference type="InterPro" id="IPR001789">
    <property type="entry name" value="Sig_transdc_resp-reg_receiver"/>
</dbReference>
<organism evidence="4 5">
    <name type="scientific">Arcicella rosea</name>
    <dbReference type="NCBI Taxonomy" id="502909"/>
    <lineage>
        <taxon>Bacteria</taxon>
        <taxon>Pseudomonadati</taxon>
        <taxon>Bacteroidota</taxon>
        <taxon>Cytophagia</taxon>
        <taxon>Cytophagales</taxon>
        <taxon>Flectobacillaceae</taxon>
        <taxon>Arcicella</taxon>
    </lineage>
</organism>
<dbReference type="Proteomes" id="UP000524404">
    <property type="component" value="Unassembled WGS sequence"/>
</dbReference>
<evidence type="ECO:0000259" key="2">
    <source>
        <dbReference type="PROSITE" id="PS50110"/>
    </source>
</evidence>
<keyword evidence="5" id="KW-1185">Reference proteome</keyword>
<evidence type="ECO:0000259" key="3">
    <source>
        <dbReference type="PROSITE" id="PS50930"/>
    </source>
</evidence>
<sequence length="253" mass="29317">MQYKTILIDDEPISISRMRRLLKDYDDTFDIIGEALNGQEGLEIIEDLKPDLIFLDIEMPILSGFEMLAKLTYMPIVIFVTAFDQFAMKAFEENSIDYLLKPIEKSRLDKTVQKLLKFTENQSLKLSSESIQSISELLKPKKEIHSISVKNGDKILIIAFHEIAFFQADDKYVFLNTVDGKQHITNYTIANLSEKLPDSFIRISRSCIVNATRIKELERHFNGKYLVVMQDQKRSKLETGVSFHDNLKRLMEI</sequence>
<comment type="caution">
    <text evidence="4">The sequence shown here is derived from an EMBL/GenBank/DDBJ whole genome shotgun (WGS) entry which is preliminary data.</text>
</comment>
<feature type="modified residue" description="4-aspartylphosphate" evidence="1">
    <location>
        <position position="56"/>
    </location>
</feature>
<dbReference type="AlphaFoldDB" id="A0A841EXE7"/>
<name>A0A841EXE7_9BACT</name>
<dbReference type="InterPro" id="IPR007492">
    <property type="entry name" value="LytTR_DNA-bd_dom"/>
</dbReference>
<dbReference type="SMART" id="SM00850">
    <property type="entry name" value="LytTR"/>
    <property type="match status" value="1"/>
</dbReference>
<proteinExistence type="predicted"/>
<feature type="domain" description="Response regulatory" evidence="2">
    <location>
        <begin position="4"/>
        <end position="116"/>
    </location>
</feature>
<evidence type="ECO:0000256" key="1">
    <source>
        <dbReference type="PROSITE-ProRule" id="PRU00169"/>
    </source>
</evidence>
<dbReference type="PANTHER" id="PTHR37299:SF1">
    <property type="entry name" value="STAGE 0 SPORULATION PROTEIN A HOMOLOG"/>
    <property type="match status" value="1"/>
</dbReference>
<dbReference type="GO" id="GO:0000156">
    <property type="term" value="F:phosphorelay response regulator activity"/>
    <property type="evidence" value="ECO:0007669"/>
    <property type="project" value="InterPro"/>
</dbReference>
<dbReference type="Pfam" id="PF00072">
    <property type="entry name" value="Response_reg"/>
    <property type="match status" value="1"/>
</dbReference>
<evidence type="ECO:0000313" key="4">
    <source>
        <dbReference type="EMBL" id="MBB6004990.1"/>
    </source>
</evidence>